<name>A0A943HIF4_9FIRM</name>
<dbReference type="CDD" id="cd18541">
    <property type="entry name" value="ABC_6TM_TmrB_like"/>
    <property type="match status" value="1"/>
</dbReference>
<evidence type="ECO:0000313" key="13">
    <source>
        <dbReference type="Proteomes" id="UP000759273"/>
    </source>
</evidence>
<comment type="caution">
    <text evidence="12">The sequence shown here is derived from an EMBL/GenBank/DDBJ whole genome shotgun (WGS) entry which is preliminary data.</text>
</comment>
<keyword evidence="7 9" id="KW-1133">Transmembrane helix</keyword>
<dbReference type="GO" id="GO:0005886">
    <property type="term" value="C:plasma membrane"/>
    <property type="evidence" value="ECO:0007669"/>
    <property type="project" value="UniProtKB-SubCell"/>
</dbReference>
<feature type="transmembrane region" description="Helical" evidence="9">
    <location>
        <begin position="289"/>
        <end position="307"/>
    </location>
</feature>
<evidence type="ECO:0000256" key="8">
    <source>
        <dbReference type="ARBA" id="ARBA00023136"/>
    </source>
</evidence>
<dbReference type="Pfam" id="PF00005">
    <property type="entry name" value="ABC_tran"/>
    <property type="match status" value="1"/>
</dbReference>
<evidence type="ECO:0000256" key="3">
    <source>
        <dbReference type="ARBA" id="ARBA00022475"/>
    </source>
</evidence>
<dbReference type="SMART" id="SM00382">
    <property type="entry name" value="AAA"/>
    <property type="match status" value="1"/>
</dbReference>
<keyword evidence="6 12" id="KW-0067">ATP-binding</keyword>
<sequence length="594" mass="66466">MIFGKYINRYYLKHAPVLLLGILSLLTVDYIQLLIPELYRLVINGVNLGQVVVDGQTMAFTKEVLFQHICLPMIYIVVLMVIGRFLWRVCFFGSAVRVAADLREQMFDHSRQLSQQYYQVNKVGNLMSLYTNDLDTIQECFGDGILMFFDASVLGILALVKMWRMDIKLTLLALIPAAVMFAIGTVMSQVMTKRWEERQQAFSDLSDFAQENFSGIAVIKAFVKELKELMAFRKLNKENEEINVTYTKIATLLEVLVTLFVESVICVILGYGGWLVYRGQFNAGQLVEYIGYFEAIVWPIMAISMLIEKTARGKASLNRITELLDAPIDVADRDGVADLKNPRGGIEFRHLNFRYPDGEYDVLKDISFTIAPGESVGIVGKTGAGKTALVDLLLRTYNVPDGTLFVDGQDVNTVSIHSVRNACAYVPQDNFLFSDTIAHNIGFGVDDASREDIDRAAALADVRDNIVDFKDGYETVLGERGVTVSGGQKQRISIARALLKNAPILILDDSVSAVDTRTERIILDNLKTSRAGKTTLLIAHRISTVEQLDKIIFIEDGRVEAVGPHDELYRTCNEYRRMVDLQKLEDEVGGDGNG</sequence>
<keyword evidence="4 9" id="KW-0812">Transmembrane</keyword>
<evidence type="ECO:0000256" key="4">
    <source>
        <dbReference type="ARBA" id="ARBA00022692"/>
    </source>
</evidence>
<accession>A0A943HIF4</accession>
<feature type="transmembrane region" description="Helical" evidence="9">
    <location>
        <begin position="65"/>
        <end position="87"/>
    </location>
</feature>
<dbReference type="Pfam" id="PF00664">
    <property type="entry name" value="ABC_membrane"/>
    <property type="match status" value="1"/>
</dbReference>
<feature type="domain" description="ABC transmembrane type-1" evidence="11">
    <location>
        <begin position="19"/>
        <end position="312"/>
    </location>
</feature>
<evidence type="ECO:0000256" key="6">
    <source>
        <dbReference type="ARBA" id="ARBA00022840"/>
    </source>
</evidence>
<feature type="transmembrane region" description="Helical" evidence="9">
    <location>
        <begin position="169"/>
        <end position="190"/>
    </location>
</feature>
<feature type="domain" description="ABC transporter" evidence="10">
    <location>
        <begin position="346"/>
        <end position="581"/>
    </location>
</feature>
<evidence type="ECO:0000259" key="10">
    <source>
        <dbReference type="PROSITE" id="PS50893"/>
    </source>
</evidence>
<dbReference type="FunFam" id="3.40.50.300:FF:000221">
    <property type="entry name" value="Multidrug ABC transporter ATP-binding protein"/>
    <property type="match status" value="1"/>
</dbReference>
<proteinExistence type="predicted"/>
<comment type="subcellular location">
    <subcellularLocation>
        <location evidence="1">Cell membrane</location>
        <topology evidence="1">Multi-pass membrane protein</topology>
    </subcellularLocation>
</comment>
<dbReference type="AlphaFoldDB" id="A0A943HIF4"/>
<dbReference type="Gene3D" id="1.20.1560.10">
    <property type="entry name" value="ABC transporter type 1, transmembrane domain"/>
    <property type="match status" value="1"/>
</dbReference>
<protein>
    <submittedName>
        <fullName evidence="12">ABC transporter ATP-binding protein</fullName>
    </submittedName>
</protein>
<dbReference type="PANTHER" id="PTHR43394">
    <property type="entry name" value="ATP-DEPENDENT PERMEASE MDL1, MITOCHONDRIAL"/>
    <property type="match status" value="1"/>
</dbReference>
<organism evidence="12 13">
    <name type="scientific">Subdoligranulum variabile</name>
    <dbReference type="NCBI Taxonomy" id="214851"/>
    <lineage>
        <taxon>Bacteria</taxon>
        <taxon>Bacillati</taxon>
        <taxon>Bacillota</taxon>
        <taxon>Clostridia</taxon>
        <taxon>Eubacteriales</taxon>
        <taxon>Oscillospiraceae</taxon>
        <taxon>Subdoligranulum</taxon>
    </lineage>
</organism>
<evidence type="ECO:0000313" key="12">
    <source>
        <dbReference type="EMBL" id="MBS5331177.1"/>
    </source>
</evidence>
<dbReference type="InterPro" id="IPR027417">
    <property type="entry name" value="P-loop_NTPase"/>
</dbReference>
<evidence type="ECO:0000256" key="1">
    <source>
        <dbReference type="ARBA" id="ARBA00004651"/>
    </source>
</evidence>
<dbReference type="Proteomes" id="UP000759273">
    <property type="component" value="Unassembled WGS sequence"/>
</dbReference>
<keyword evidence="5" id="KW-0547">Nucleotide-binding</keyword>
<dbReference type="InterPro" id="IPR036640">
    <property type="entry name" value="ABC1_TM_sf"/>
</dbReference>
<dbReference type="PROSITE" id="PS50929">
    <property type="entry name" value="ABC_TM1F"/>
    <property type="match status" value="1"/>
</dbReference>
<evidence type="ECO:0000256" key="5">
    <source>
        <dbReference type="ARBA" id="ARBA00022741"/>
    </source>
</evidence>
<keyword evidence="3" id="KW-1003">Cell membrane</keyword>
<dbReference type="PROSITE" id="PS00211">
    <property type="entry name" value="ABC_TRANSPORTER_1"/>
    <property type="match status" value="1"/>
</dbReference>
<dbReference type="SUPFAM" id="SSF52540">
    <property type="entry name" value="P-loop containing nucleoside triphosphate hydrolases"/>
    <property type="match status" value="1"/>
</dbReference>
<dbReference type="PROSITE" id="PS50893">
    <property type="entry name" value="ABC_TRANSPORTER_2"/>
    <property type="match status" value="1"/>
</dbReference>
<dbReference type="Gene3D" id="3.40.50.300">
    <property type="entry name" value="P-loop containing nucleotide triphosphate hydrolases"/>
    <property type="match status" value="1"/>
</dbReference>
<dbReference type="PANTHER" id="PTHR43394:SF1">
    <property type="entry name" value="ATP-BINDING CASSETTE SUB-FAMILY B MEMBER 10, MITOCHONDRIAL"/>
    <property type="match status" value="1"/>
</dbReference>
<evidence type="ECO:0000256" key="9">
    <source>
        <dbReference type="SAM" id="Phobius"/>
    </source>
</evidence>
<dbReference type="GO" id="GO:0005524">
    <property type="term" value="F:ATP binding"/>
    <property type="evidence" value="ECO:0007669"/>
    <property type="project" value="UniProtKB-KW"/>
</dbReference>
<gene>
    <name evidence="12" type="ORF">KHY36_01435</name>
</gene>
<dbReference type="EMBL" id="JAGZGG010000002">
    <property type="protein sequence ID" value="MBS5331177.1"/>
    <property type="molecule type" value="Genomic_DNA"/>
</dbReference>
<evidence type="ECO:0000259" key="11">
    <source>
        <dbReference type="PROSITE" id="PS50929"/>
    </source>
</evidence>
<evidence type="ECO:0000256" key="7">
    <source>
        <dbReference type="ARBA" id="ARBA00022989"/>
    </source>
</evidence>
<dbReference type="InterPro" id="IPR011527">
    <property type="entry name" value="ABC1_TM_dom"/>
</dbReference>
<dbReference type="SUPFAM" id="SSF90123">
    <property type="entry name" value="ABC transporter transmembrane region"/>
    <property type="match status" value="1"/>
</dbReference>
<dbReference type="InterPro" id="IPR003593">
    <property type="entry name" value="AAA+_ATPase"/>
</dbReference>
<keyword evidence="8 9" id="KW-0472">Membrane</keyword>
<evidence type="ECO:0000256" key="2">
    <source>
        <dbReference type="ARBA" id="ARBA00022448"/>
    </source>
</evidence>
<keyword evidence="2" id="KW-0813">Transport</keyword>
<dbReference type="GO" id="GO:0016887">
    <property type="term" value="F:ATP hydrolysis activity"/>
    <property type="evidence" value="ECO:0007669"/>
    <property type="project" value="InterPro"/>
</dbReference>
<dbReference type="GO" id="GO:0015421">
    <property type="term" value="F:ABC-type oligopeptide transporter activity"/>
    <property type="evidence" value="ECO:0007669"/>
    <property type="project" value="TreeGrafter"/>
</dbReference>
<dbReference type="InterPro" id="IPR017871">
    <property type="entry name" value="ABC_transporter-like_CS"/>
</dbReference>
<reference evidence="12" key="1">
    <citation type="submission" date="2021-02" db="EMBL/GenBank/DDBJ databases">
        <title>Infant gut strain persistence is associated with maternal origin, phylogeny, and functional potential including surface adhesion and iron acquisition.</title>
        <authorList>
            <person name="Lou Y.C."/>
        </authorList>
    </citation>
    <scope>NUCLEOTIDE SEQUENCE</scope>
    <source>
        <strain evidence="12">L3_101_000M1_dasL3_101_000M1_concoct_87</strain>
    </source>
</reference>
<feature type="transmembrane region" description="Helical" evidence="9">
    <location>
        <begin position="255"/>
        <end position="277"/>
    </location>
</feature>
<dbReference type="InterPro" id="IPR039421">
    <property type="entry name" value="Type_1_exporter"/>
</dbReference>
<feature type="transmembrane region" description="Helical" evidence="9">
    <location>
        <begin position="12"/>
        <end position="35"/>
    </location>
</feature>
<dbReference type="InterPro" id="IPR003439">
    <property type="entry name" value="ABC_transporter-like_ATP-bd"/>
</dbReference>